<proteinExistence type="predicted"/>
<feature type="disulfide bond" evidence="9">
    <location>
        <begin position="131"/>
        <end position="149"/>
    </location>
</feature>
<keyword evidence="10" id="KW-0732">Signal</keyword>
<sequence length="291" mass="31650">MHAESKPKFQRHISTSCKMKLSLVVLGLATALGIAYSQECAENEFLCEDLGFCIPGSWVCDGADDCGDNSDEDQDCPTTTTTPCPGFTCSNGRCIPLSYICDGDNDCGDMSDEHDCPSTTPRTTTPCPFVCPNGLCIPSHWICDGFDDCGDMNDEQNCPTTTTTPCPGFVCPESGYCLPASYVCDGDNDCGDYSDESEEACPCSDNEIRCPKPPGSEIPGACIPPEFICDADGIWDCPNGFDEANCTKAFDPAHPHFRLETIHAQKLHRVMKDNRNEVLGKSIKERKKMVK</sequence>
<dbReference type="Proteomes" id="UP001642540">
    <property type="component" value="Unassembled WGS sequence"/>
</dbReference>
<comment type="subcellular location">
    <subcellularLocation>
        <location evidence="1">Membrane</location>
        <topology evidence="1">Single-pass membrane protein</topology>
    </subcellularLocation>
</comment>
<dbReference type="PRINTS" id="PR00261">
    <property type="entry name" value="LDLRECEPTOR"/>
</dbReference>
<evidence type="ECO:0000256" key="5">
    <source>
        <dbReference type="ARBA" id="ARBA00023136"/>
    </source>
</evidence>
<keyword evidence="12" id="KW-1185">Reference proteome</keyword>
<evidence type="ECO:0000256" key="10">
    <source>
        <dbReference type="SAM" id="SignalP"/>
    </source>
</evidence>
<feature type="disulfide bond" evidence="9">
    <location>
        <begin position="143"/>
        <end position="158"/>
    </location>
</feature>
<evidence type="ECO:0000256" key="7">
    <source>
        <dbReference type="ARBA" id="ARBA00023170"/>
    </source>
</evidence>
<keyword evidence="7" id="KW-0675">Receptor</keyword>
<accession>A0ABP1RCB9</accession>
<feature type="disulfide bond" evidence="9">
    <location>
        <begin position="89"/>
        <end position="107"/>
    </location>
</feature>
<dbReference type="InterPro" id="IPR023415">
    <property type="entry name" value="LDLR_class-A_CS"/>
</dbReference>
<dbReference type="Gene3D" id="4.10.400.10">
    <property type="entry name" value="Low-density Lipoprotein Receptor"/>
    <property type="match status" value="5"/>
</dbReference>
<protein>
    <submittedName>
        <fullName evidence="11">Uncharacterized protein</fullName>
    </submittedName>
</protein>
<keyword evidence="5" id="KW-0472">Membrane</keyword>
<evidence type="ECO:0000256" key="3">
    <source>
        <dbReference type="ARBA" id="ARBA00022737"/>
    </source>
</evidence>
<evidence type="ECO:0000313" key="12">
    <source>
        <dbReference type="Proteomes" id="UP001642540"/>
    </source>
</evidence>
<evidence type="ECO:0000256" key="6">
    <source>
        <dbReference type="ARBA" id="ARBA00023157"/>
    </source>
</evidence>
<feature type="disulfide bond" evidence="9">
    <location>
        <begin position="101"/>
        <end position="116"/>
    </location>
</feature>
<dbReference type="PROSITE" id="PS50068">
    <property type="entry name" value="LDLRA_2"/>
    <property type="match status" value="5"/>
</dbReference>
<comment type="caution">
    <text evidence="11">The sequence shown here is derived from an EMBL/GenBank/DDBJ whole genome shotgun (WGS) entry which is preliminary data.</text>
</comment>
<keyword evidence="2" id="KW-0812">Transmembrane</keyword>
<organism evidence="11 12">
    <name type="scientific">Orchesella dallaii</name>
    <dbReference type="NCBI Taxonomy" id="48710"/>
    <lineage>
        <taxon>Eukaryota</taxon>
        <taxon>Metazoa</taxon>
        <taxon>Ecdysozoa</taxon>
        <taxon>Arthropoda</taxon>
        <taxon>Hexapoda</taxon>
        <taxon>Collembola</taxon>
        <taxon>Entomobryomorpha</taxon>
        <taxon>Entomobryoidea</taxon>
        <taxon>Orchesellidae</taxon>
        <taxon>Orchesellinae</taxon>
        <taxon>Orchesella</taxon>
    </lineage>
</organism>
<dbReference type="Pfam" id="PF00057">
    <property type="entry name" value="Ldl_recept_a"/>
    <property type="match status" value="4"/>
</dbReference>
<keyword evidence="6 9" id="KW-1015">Disulfide bond</keyword>
<evidence type="ECO:0000256" key="9">
    <source>
        <dbReference type="PROSITE-ProRule" id="PRU00124"/>
    </source>
</evidence>
<feature type="signal peptide" evidence="10">
    <location>
        <begin position="1"/>
        <end position="37"/>
    </location>
</feature>
<evidence type="ECO:0000313" key="11">
    <source>
        <dbReference type="EMBL" id="CAL8125795.1"/>
    </source>
</evidence>
<dbReference type="EMBL" id="CAXLJM020000069">
    <property type="protein sequence ID" value="CAL8125795.1"/>
    <property type="molecule type" value="Genomic_DNA"/>
</dbReference>
<name>A0ABP1RCB9_9HEXA</name>
<dbReference type="InterPro" id="IPR036055">
    <property type="entry name" value="LDL_receptor-like_sf"/>
</dbReference>
<gene>
    <name evidence="11" type="ORF">ODALV1_LOCUS21128</name>
</gene>
<dbReference type="CDD" id="cd00112">
    <property type="entry name" value="LDLa"/>
    <property type="match status" value="5"/>
</dbReference>
<dbReference type="SUPFAM" id="SSF57424">
    <property type="entry name" value="LDL receptor-like module"/>
    <property type="match status" value="5"/>
</dbReference>
<dbReference type="InterPro" id="IPR002172">
    <property type="entry name" value="LDrepeatLR_classA_rpt"/>
</dbReference>
<dbReference type="PROSITE" id="PS01209">
    <property type="entry name" value="LDLRA_1"/>
    <property type="match status" value="3"/>
</dbReference>
<keyword evidence="3" id="KW-0677">Repeat</keyword>
<keyword evidence="8" id="KW-0325">Glycoprotein</keyword>
<feature type="chain" id="PRO_5046342632" evidence="10">
    <location>
        <begin position="38"/>
        <end position="291"/>
    </location>
</feature>
<evidence type="ECO:0000256" key="2">
    <source>
        <dbReference type="ARBA" id="ARBA00022692"/>
    </source>
</evidence>
<comment type="caution">
    <text evidence="9">Lacks conserved residue(s) required for the propagation of feature annotation.</text>
</comment>
<dbReference type="PANTHER" id="PTHR22722">
    <property type="entry name" value="LOW-DENSITY LIPOPROTEIN RECEPTOR-RELATED PROTEIN 2-RELATED"/>
    <property type="match status" value="1"/>
</dbReference>
<evidence type="ECO:0000256" key="8">
    <source>
        <dbReference type="ARBA" id="ARBA00023180"/>
    </source>
</evidence>
<reference evidence="11 12" key="1">
    <citation type="submission" date="2024-08" db="EMBL/GenBank/DDBJ databases">
        <authorList>
            <person name="Cucini C."/>
            <person name="Frati F."/>
        </authorList>
    </citation>
    <scope>NUCLEOTIDE SEQUENCE [LARGE SCALE GENOMIC DNA]</scope>
</reference>
<dbReference type="SMART" id="SM00192">
    <property type="entry name" value="LDLa"/>
    <property type="match status" value="5"/>
</dbReference>
<dbReference type="PANTHER" id="PTHR22722:SF14">
    <property type="entry name" value="MEGALIN, ISOFORM A"/>
    <property type="match status" value="1"/>
</dbReference>
<dbReference type="InterPro" id="IPR051221">
    <property type="entry name" value="LDLR-related"/>
</dbReference>
<keyword evidence="4" id="KW-1133">Transmembrane helix</keyword>
<evidence type="ECO:0000256" key="1">
    <source>
        <dbReference type="ARBA" id="ARBA00004167"/>
    </source>
</evidence>
<evidence type="ECO:0000256" key="4">
    <source>
        <dbReference type="ARBA" id="ARBA00022989"/>
    </source>
</evidence>